<keyword evidence="1" id="KW-0328">Glycosyltransferase</keyword>
<accession>A0A346B1W9</accession>
<keyword evidence="5" id="KW-1185">Reference proteome</keyword>
<proteinExistence type="predicted"/>
<dbReference type="AlphaFoldDB" id="A0A346B1W9"/>
<protein>
    <submittedName>
        <fullName evidence="4">Glycosyltransferase family 8 protein</fullName>
    </submittedName>
</protein>
<dbReference type="Proteomes" id="UP000254337">
    <property type="component" value="Chromosome"/>
</dbReference>
<dbReference type="GO" id="GO:0046872">
    <property type="term" value="F:metal ion binding"/>
    <property type="evidence" value="ECO:0007669"/>
    <property type="project" value="UniProtKB-KW"/>
</dbReference>
<dbReference type="KEGG" id="meg:DKB62_11375"/>
<name>A0A346B1W9_9FIRM</name>
<organism evidence="4 5">
    <name type="scientific">Megasphaera stantonii</name>
    <dbReference type="NCBI Taxonomy" id="2144175"/>
    <lineage>
        <taxon>Bacteria</taxon>
        <taxon>Bacillati</taxon>
        <taxon>Bacillota</taxon>
        <taxon>Negativicutes</taxon>
        <taxon>Veillonellales</taxon>
        <taxon>Veillonellaceae</taxon>
        <taxon>Megasphaera</taxon>
    </lineage>
</organism>
<reference evidence="4 5" key="1">
    <citation type="submission" date="2018-05" db="EMBL/GenBank/DDBJ databases">
        <title>Complete genome sequence of Megasphaera sp. AJH120T, isolated from the ceca of a chicken.</title>
        <authorList>
            <person name="Maki J."/>
            <person name="Looft T."/>
        </authorList>
    </citation>
    <scope>NUCLEOTIDE SEQUENCE [LARGE SCALE GENOMIC DNA]</scope>
    <source>
        <strain evidence="4 5">AJH120</strain>
    </source>
</reference>
<dbReference type="SUPFAM" id="SSF53448">
    <property type="entry name" value="Nucleotide-diphospho-sugar transferases"/>
    <property type="match status" value="1"/>
</dbReference>
<gene>
    <name evidence="4" type="ORF">DKB62_11375</name>
</gene>
<evidence type="ECO:0000256" key="1">
    <source>
        <dbReference type="ARBA" id="ARBA00022676"/>
    </source>
</evidence>
<dbReference type="OrthoDB" id="9798746at2"/>
<sequence>MYMNNKFTTAYFESAKLYTEKYDFKYMDANESRDRMHVCFNINDPFFKPLGAEITSILEVNDDIAFNFYVFVDVYSEDNKENLRKTAEKYKCNIYLYVMDMSIYQDFHIKVKRFSRVTYIRIVMPWILRQYTKYYLYLDSDMICVGSLRRFLNIDLGDKAIGALTYPTPDRVAFLKMKQDVYFSDGLMWIQVDEWIKQKITEQVFSYQGADPRRFKGQTQDLLNLVVEGNMKPIPELFHHKNKDFSVQGILIHYSGRDKPWEIVLDEDDELWRHYLDISFWPSMPDPMPPKKPEFYHSFKKLAEVYHKKGNTMKRLQCLFWYSVLKIQNKL</sequence>
<dbReference type="InterPro" id="IPR029044">
    <property type="entry name" value="Nucleotide-diphossugar_trans"/>
</dbReference>
<dbReference type="PANTHER" id="PTHR13778:SF47">
    <property type="entry name" value="LIPOPOLYSACCHARIDE 1,3-GALACTOSYLTRANSFERASE"/>
    <property type="match status" value="1"/>
</dbReference>
<evidence type="ECO:0000256" key="2">
    <source>
        <dbReference type="ARBA" id="ARBA00022679"/>
    </source>
</evidence>
<dbReference type="GO" id="GO:0016757">
    <property type="term" value="F:glycosyltransferase activity"/>
    <property type="evidence" value="ECO:0007669"/>
    <property type="project" value="UniProtKB-KW"/>
</dbReference>
<dbReference type="InterPro" id="IPR002495">
    <property type="entry name" value="Glyco_trans_8"/>
</dbReference>
<dbReference type="PANTHER" id="PTHR13778">
    <property type="entry name" value="GLYCOSYLTRANSFERASE 8 DOMAIN-CONTAINING PROTEIN"/>
    <property type="match status" value="1"/>
</dbReference>
<dbReference type="Gene3D" id="3.90.550.10">
    <property type="entry name" value="Spore Coat Polysaccharide Biosynthesis Protein SpsA, Chain A"/>
    <property type="match status" value="1"/>
</dbReference>
<dbReference type="EMBL" id="CP029462">
    <property type="protein sequence ID" value="AXL22112.1"/>
    <property type="molecule type" value="Genomic_DNA"/>
</dbReference>
<evidence type="ECO:0000256" key="3">
    <source>
        <dbReference type="ARBA" id="ARBA00022723"/>
    </source>
</evidence>
<keyword evidence="2 4" id="KW-0808">Transferase</keyword>
<evidence type="ECO:0000313" key="4">
    <source>
        <dbReference type="EMBL" id="AXL22112.1"/>
    </source>
</evidence>
<dbReference type="InterPro" id="IPR050748">
    <property type="entry name" value="Glycosyltrans_8_dom-fam"/>
</dbReference>
<evidence type="ECO:0000313" key="5">
    <source>
        <dbReference type="Proteomes" id="UP000254337"/>
    </source>
</evidence>
<dbReference type="Pfam" id="PF01501">
    <property type="entry name" value="Glyco_transf_8"/>
    <property type="match status" value="1"/>
</dbReference>
<keyword evidence="3" id="KW-0479">Metal-binding</keyword>